<dbReference type="CDD" id="cd04179">
    <property type="entry name" value="DPM_DPG-synthase_like"/>
    <property type="match status" value="1"/>
</dbReference>
<dbReference type="PANTHER" id="PTHR48090">
    <property type="entry name" value="UNDECAPRENYL-PHOSPHATE 4-DEOXY-4-FORMAMIDO-L-ARABINOSE TRANSFERASE-RELATED"/>
    <property type="match status" value="1"/>
</dbReference>
<feature type="transmembrane region" description="Helical" evidence="1">
    <location>
        <begin position="311"/>
        <end position="335"/>
    </location>
</feature>
<keyword evidence="1" id="KW-0812">Transmembrane</keyword>
<proteinExistence type="predicted"/>
<dbReference type="EC" id="2.4.1.-" evidence="3"/>
<dbReference type="PATRIC" id="fig|768679.9.peg.1358"/>
<keyword evidence="4" id="KW-1185">Reference proteome</keyword>
<sequence>MVPSGVAGYRLRGRGGGLGHSGLGGIRLGHNAASQAYRGDRERNRTRAEEVGRIQMNYVVVIPTLNEREAIGRVIEEIASSGIPLERIIVVDGGSTDGTCEEAERLGVKCMLQEGKGKSDAIRTIVRRVDADIYVFLDGDWTYPAKHIPELLKLAEECDEVIGARKNVEPGAQRLIYRLGNWALTRAFNLIFGTRLTDVLSGMYAVRRDAVIDAEFNTKGFSVEAEVAAHVASTGRTICEIPITYRRRLGKKKLKPLHGVQIFKDMILLAWRYNPVFLIFTAAASLLVPGLSLGIWVLYEWIFFDVKHYVWGLVAFILSTSGVVSAALALMAVYLKRMEIRLLRAIRRDRRPCG</sequence>
<dbReference type="HOGENOM" id="CLU_033536_7_3_2"/>
<accession>G4RK80</accession>
<dbReference type="SUPFAM" id="SSF53448">
    <property type="entry name" value="Nucleotide-diphospho-sugar transferases"/>
    <property type="match status" value="1"/>
</dbReference>
<keyword evidence="1" id="KW-1133">Transmembrane helix</keyword>
<dbReference type="Pfam" id="PF00535">
    <property type="entry name" value="Glycos_transf_2"/>
    <property type="match status" value="1"/>
</dbReference>
<dbReference type="Gene3D" id="3.90.550.10">
    <property type="entry name" value="Spore Coat Polysaccharide Biosynthesis Protein SpsA, Chain A"/>
    <property type="match status" value="1"/>
</dbReference>
<evidence type="ECO:0000313" key="4">
    <source>
        <dbReference type="Proteomes" id="UP000002654"/>
    </source>
</evidence>
<dbReference type="KEGG" id="ttn:TTX_1338"/>
<dbReference type="AlphaFoldDB" id="G4RK80"/>
<keyword evidence="3" id="KW-0808">Transferase</keyword>
<feature type="domain" description="Glycosyltransferase 2-like" evidence="2">
    <location>
        <begin position="60"/>
        <end position="210"/>
    </location>
</feature>
<evidence type="ECO:0000259" key="2">
    <source>
        <dbReference type="Pfam" id="PF00535"/>
    </source>
</evidence>
<dbReference type="EMBL" id="FN869859">
    <property type="protein sequence ID" value="CCC81975.1"/>
    <property type="molecule type" value="Genomic_DNA"/>
</dbReference>
<evidence type="ECO:0000313" key="3">
    <source>
        <dbReference type="EMBL" id="CCC81975.1"/>
    </source>
</evidence>
<feature type="transmembrane region" description="Helical" evidence="1">
    <location>
        <begin position="276"/>
        <end position="299"/>
    </location>
</feature>
<keyword evidence="3" id="KW-0328">Glycosyltransferase</keyword>
<evidence type="ECO:0000256" key="1">
    <source>
        <dbReference type="SAM" id="Phobius"/>
    </source>
</evidence>
<gene>
    <name evidence="3" type="ordered locus">TTX_1338</name>
</gene>
<dbReference type="PaxDb" id="768679-TTX_1338"/>
<dbReference type="GO" id="GO:0016757">
    <property type="term" value="F:glycosyltransferase activity"/>
    <property type="evidence" value="ECO:0007669"/>
    <property type="project" value="UniProtKB-KW"/>
</dbReference>
<dbReference type="InterPro" id="IPR001173">
    <property type="entry name" value="Glyco_trans_2-like"/>
</dbReference>
<name>G4RK80_THETK</name>
<dbReference type="STRING" id="768679.TTX_1338"/>
<dbReference type="InterPro" id="IPR029044">
    <property type="entry name" value="Nucleotide-diphossugar_trans"/>
</dbReference>
<dbReference type="PANTHER" id="PTHR48090:SF7">
    <property type="entry name" value="RFBJ PROTEIN"/>
    <property type="match status" value="1"/>
</dbReference>
<dbReference type="InterPro" id="IPR050256">
    <property type="entry name" value="Glycosyltransferase_2"/>
</dbReference>
<reference evidence="3 4" key="1">
    <citation type="journal article" date="2011" name="PLoS ONE">
        <title>The complete genome sequence of Thermoproteus tenax: a physiologically versatile member of the Crenarchaeota.</title>
        <authorList>
            <person name="Siebers B."/>
            <person name="Zaparty M."/>
            <person name="Raddatz G."/>
            <person name="Tjaden B."/>
            <person name="Albers S.V."/>
            <person name="Bell S.D."/>
            <person name="Blombach F."/>
            <person name="Kletzin A."/>
            <person name="Kyrpides N."/>
            <person name="Lanz C."/>
            <person name="Plagens A."/>
            <person name="Rampp M."/>
            <person name="Rosinus A."/>
            <person name="von Jan M."/>
            <person name="Makarova K.S."/>
            <person name="Klenk H.P."/>
            <person name="Schuster S.C."/>
            <person name="Hensel R."/>
        </authorList>
    </citation>
    <scope>NUCLEOTIDE SEQUENCE [LARGE SCALE GENOMIC DNA]</scope>
    <source>
        <strain evidence="4">ATCC 35583 / DSM 2078 / JCM 9277 / NBRC 100435 / Kra 1</strain>
    </source>
</reference>
<dbReference type="eggNOG" id="arCOG00894">
    <property type="taxonomic scope" value="Archaea"/>
</dbReference>
<keyword evidence="1" id="KW-0472">Membrane</keyword>
<organism evidence="3 4">
    <name type="scientific">Thermoproteus tenax (strain ATCC 35583 / DSM 2078 / JCM 9277 / NBRC 100435 / Kra 1)</name>
    <dbReference type="NCBI Taxonomy" id="768679"/>
    <lineage>
        <taxon>Archaea</taxon>
        <taxon>Thermoproteota</taxon>
        <taxon>Thermoprotei</taxon>
        <taxon>Thermoproteales</taxon>
        <taxon>Thermoproteaceae</taxon>
        <taxon>Thermoproteus</taxon>
    </lineage>
</organism>
<protein>
    <submittedName>
        <fullName evidence="3">Glycosyltransferase (Typ2)</fullName>
        <ecNumber evidence="3">2.4.1.-</ecNumber>
    </submittedName>
</protein>
<dbReference type="Proteomes" id="UP000002654">
    <property type="component" value="Chromosome"/>
</dbReference>